<dbReference type="RefSeq" id="WP_284228172.1">
    <property type="nucleotide sequence ID" value="NZ_BSRA01000024.1"/>
</dbReference>
<accession>A0AA37X3E4</accession>
<protein>
    <submittedName>
        <fullName evidence="1">Uncharacterized protein</fullName>
    </submittedName>
</protein>
<dbReference type="Proteomes" id="UP001157137">
    <property type="component" value="Unassembled WGS sequence"/>
</dbReference>
<organism evidence="1 2">
    <name type="scientific">Alicyclobacillus hesperidum</name>
    <dbReference type="NCBI Taxonomy" id="89784"/>
    <lineage>
        <taxon>Bacteria</taxon>
        <taxon>Bacillati</taxon>
        <taxon>Bacillota</taxon>
        <taxon>Bacilli</taxon>
        <taxon>Bacillales</taxon>
        <taxon>Alicyclobacillaceae</taxon>
        <taxon>Alicyclobacillus</taxon>
    </lineage>
</organism>
<evidence type="ECO:0000313" key="2">
    <source>
        <dbReference type="Proteomes" id="UP001157137"/>
    </source>
</evidence>
<name>A0AA37X3E4_9BACL</name>
<proteinExistence type="predicted"/>
<gene>
    <name evidence="1" type="ORF">Heshes_26760</name>
</gene>
<dbReference type="EMBL" id="BSRA01000024">
    <property type="protein sequence ID" value="GLV14990.1"/>
    <property type="molecule type" value="Genomic_DNA"/>
</dbReference>
<dbReference type="AlphaFoldDB" id="A0AA37X3E4"/>
<comment type="caution">
    <text evidence="1">The sequence shown here is derived from an EMBL/GenBank/DDBJ whole genome shotgun (WGS) entry which is preliminary data.</text>
</comment>
<reference evidence="1" key="1">
    <citation type="submission" date="2023-02" db="EMBL/GenBank/DDBJ databases">
        <title>Proposal of a novel subspecies: Alicyclobacillus hesperidum subspecies aegle.</title>
        <authorList>
            <person name="Goto K."/>
            <person name="Fujii T."/>
            <person name="Yasui K."/>
            <person name="Mochida K."/>
            <person name="Kato-Tanaka Y."/>
            <person name="Morohoshi S."/>
            <person name="An S.Y."/>
            <person name="Kasai H."/>
            <person name="Yokota A."/>
        </authorList>
    </citation>
    <scope>NUCLEOTIDE SEQUENCE</scope>
    <source>
        <strain evidence="1">DSM 12766</strain>
    </source>
</reference>
<evidence type="ECO:0000313" key="1">
    <source>
        <dbReference type="EMBL" id="GLV14990.1"/>
    </source>
</evidence>
<dbReference type="InterPro" id="IPR045721">
    <property type="entry name" value="DUF6075"/>
</dbReference>
<sequence length="115" mass="13032">MMFLSDKHEVRYDELLLRDGGKGDIERESLFFVLAGSDDLYRKADKIYDFEDRSIIPESLEGSVDLSSGARALVELAFNLYNSFGSPSVMDIFPSLDADAKKLAIEAIKLRFRMQ</sequence>
<dbReference type="Pfam" id="PF19552">
    <property type="entry name" value="DUF6075"/>
    <property type="match status" value="1"/>
</dbReference>